<dbReference type="AlphaFoldDB" id="A3KA85"/>
<sequence length="107" mass="11415">MRAFCLLALLATPAAAWEHTVEYRFTGTEIAAFTVLEPEVEDPEVLELTLSSDSGTLQIVVEADNGLGDCPEILTYAQGNPGTTIVLTANLNAQTMNGVTLAQCSER</sequence>
<evidence type="ECO:0000313" key="2">
    <source>
        <dbReference type="EMBL" id="EBA05876.1"/>
    </source>
</evidence>
<keyword evidence="2" id="KW-0689">Ribosomal protein</keyword>
<reference evidence="2 3" key="1">
    <citation type="submission" date="2006-06" db="EMBL/GenBank/DDBJ databases">
        <authorList>
            <person name="Moran M.A."/>
            <person name="Ferriera S."/>
            <person name="Johnson J."/>
            <person name="Kravitz S."/>
            <person name="Beeson K."/>
            <person name="Sutton G."/>
            <person name="Rogers Y.-H."/>
            <person name="Friedman R."/>
            <person name="Frazier M."/>
            <person name="Venter J.C."/>
        </authorList>
    </citation>
    <scope>NUCLEOTIDE SEQUENCE [LARGE SCALE GENOMIC DNA]</scope>
    <source>
        <strain evidence="2 3">E-37</strain>
    </source>
</reference>
<feature type="chain" id="PRO_5002655140" evidence="1">
    <location>
        <begin position="17"/>
        <end position="107"/>
    </location>
</feature>
<dbReference type="RefSeq" id="WP_005863523.1">
    <property type="nucleotide sequence ID" value="NZ_AAYA01000021.1"/>
</dbReference>
<comment type="caution">
    <text evidence="2">The sequence shown here is derived from an EMBL/GenBank/DDBJ whole genome shotgun (WGS) entry which is preliminary data.</text>
</comment>
<gene>
    <name evidence="2" type="ORF">SSE37_15668</name>
</gene>
<evidence type="ECO:0000256" key="1">
    <source>
        <dbReference type="SAM" id="SignalP"/>
    </source>
</evidence>
<organism evidence="2 3">
    <name type="scientific">Sagittula stellata (strain ATCC 700073 / DSM 11524 / E-37)</name>
    <dbReference type="NCBI Taxonomy" id="388399"/>
    <lineage>
        <taxon>Bacteria</taxon>
        <taxon>Pseudomonadati</taxon>
        <taxon>Pseudomonadota</taxon>
        <taxon>Alphaproteobacteria</taxon>
        <taxon>Rhodobacterales</taxon>
        <taxon>Roseobacteraceae</taxon>
        <taxon>Sagittula</taxon>
    </lineage>
</organism>
<dbReference type="EMBL" id="AAYA01000021">
    <property type="protein sequence ID" value="EBA05876.1"/>
    <property type="molecule type" value="Genomic_DNA"/>
</dbReference>
<evidence type="ECO:0000313" key="3">
    <source>
        <dbReference type="Proteomes" id="UP000005713"/>
    </source>
</evidence>
<dbReference type="eggNOG" id="ENOG5033NEH">
    <property type="taxonomic scope" value="Bacteria"/>
</dbReference>
<dbReference type="OrthoDB" id="7678944at2"/>
<dbReference type="GO" id="GO:0005840">
    <property type="term" value="C:ribosome"/>
    <property type="evidence" value="ECO:0007669"/>
    <property type="project" value="UniProtKB-KW"/>
</dbReference>
<proteinExistence type="predicted"/>
<name>A3KA85_SAGS3</name>
<protein>
    <submittedName>
        <fullName evidence="2">50S ribosomal protein L19</fullName>
    </submittedName>
</protein>
<keyword evidence="2" id="KW-0687">Ribonucleoprotein</keyword>
<keyword evidence="1" id="KW-0732">Signal</keyword>
<accession>A3KA85</accession>
<keyword evidence="3" id="KW-1185">Reference proteome</keyword>
<feature type="signal peptide" evidence="1">
    <location>
        <begin position="1"/>
        <end position="16"/>
    </location>
</feature>
<dbReference type="Proteomes" id="UP000005713">
    <property type="component" value="Unassembled WGS sequence"/>
</dbReference>